<proteinExistence type="inferred from homology"/>
<dbReference type="InterPro" id="IPR042094">
    <property type="entry name" value="T2SS_GspF_sf"/>
</dbReference>
<dbReference type="GeneID" id="97607033"/>
<sequence length="401" mass="43858">MRFRYQALNQRGVKVQGETEADTPQQARQLLREQQLQPLRLQPVKPGVLRSGSSSRRSLSASERVLMTRQLATLVGAALPLEQALLALEKQTTKPAGRTMLHAIRQKVLEGASLADAVGLYPATFPPLYQAMIAAGEASGKLDNVLEQLADYSEKTQQIKGKLTQSMIYPLLLTLVAISVITILLTAVVPSVVEQFVHMKQALPLSTRLLMSISEITRAIGLPVLLVILLAGFCARIILRRPAQQLRWHQAKLRLPLIGRIVLNLNLARYARTLSILTNSAVPLLEGMHISATVLTNLFIRQQLQLAAERVREGTTLTLALEQTRLLSPMMGHMIASGESSGELDSMLTKAADIQDSAFLSQMTLAVSLFEPLLVVVMAGVVLFIVLAILQPILQLNSLIG</sequence>
<feature type="domain" description="Type II secretion system protein GspF" evidence="17">
    <location>
        <begin position="68"/>
        <end position="190"/>
    </location>
</feature>
<evidence type="ECO:0000256" key="3">
    <source>
        <dbReference type="ARBA" id="ARBA00005745"/>
    </source>
</evidence>
<evidence type="ECO:0000256" key="4">
    <source>
        <dbReference type="ARBA" id="ARBA00022448"/>
    </source>
</evidence>
<comment type="caution">
    <text evidence="18">The sequence shown here is derived from an EMBL/GenBank/DDBJ whole genome shotgun (WGS) entry which is preliminary data.</text>
</comment>
<dbReference type="GO" id="GO:0005886">
    <property type="term" value="C:plasma membrane"/>
    <property type="evidence" value="ECO:0007669"/>
    <property type="project" value="UniProtKB-SubCell"/>
</dbReference>
<keyword evidence="9" id="KW-0106">Calcium</keyword>
<feature type="domain" description="Type II secretion system protein GspF" evidence="17">
    <location>
        <begin position="271"/>
        <end position="392"/>
    </location>
</feature>
<dbReference type="InterPro" id="IPR018076">
    <property type="entry name" value="T2SS_GspF_dom"/>
</dbReference>
<feature type="transmembrane region" description="Helical" evidence="16">
    <location>
        <begin position="373"/>
        <end position="394"/>
    </location>
</feature>
<evidence type="ECO:0000313" key="18">
    <source>
        <dbReference type="EMBL" id="CCO94882.1"/>
    </source>
</evidence>
<reference evidence="18 19" key="1">
    <citation type="submission" date="2012-11" db="EMBL/GenBank/DDBJ databases">
        <authorList>
            <person name="Linke B."/>
        </authorList>
    </citation>
    <scope>NUCLEOTIDE SEQUENCE [LARGE SCALE GENOMIC DNA]</scope>
    <source>
        <strain evidence="19">CFBP 1232</strain>
    </source>
</reference>
<evidence type="ECO:0000259" key="17">
    <source>
        <dbReference type="Pfam" id="PF00482"/>
    </source>
</evidence>
<evidence type="ECO:0000256" key="8">
    <source>
        <dbReference type="ARBA" id="ARBA00022723"/>
    </source>
</evidence>
<dbReference type="PROSITE" id="PS00874">
    <property type="entry name" value="T2SP_F"/>
    <property type="match status" value="1"/>
</dbReference>
<comment type="subcellular location">
    <subcellularLocation>
        <location evidence="2 14">Cell inner membrane</location>
        <topology evidence="2 14">Multi-pass membrane protein</topology>
    </subcellularLocation>
</comment>
<comment type="similarity">
    <text evidence="3 14">Belongs to the GSP F family.</text>
</comment>
<evidence type="ECO:0000256" key="1">
    <source>
        <dbReference type="ARBA" id="ARBA00002684"/>
    </source>
</evidence>
<dbReference type="Proteomes" id="UP000013111">
    <property type="component" value="Unassembled WGS sequence"/>
</dbReference>
<dbReference type="PANTHER" id="PTHR30012">
    <property type="entry name" value="GENERAL SECRETION PATHWAY PROTEIN"/>
    <property type="match status" value="1"/>
</dbReference>
<feature type="region of interest" description="Disordered" evidence="15">
    <location>
        <begin position="42"/>
        <end position="61"/>
    </location>
</feature>
<dbReference type="GO" id="GO:0015628">
    <property type="term" value="P:protein secretion by the type II secretion system"/>
    <property type="evidence" value="ECO:0007669"/>
    <property type="project" value="InterPro"/>
</dbReference>
<dbReference type="Gene3D" id="1.20.81.30">
    <property type="entry name" value="Type II secretion system (T2SS), domain F"/>
    <property type="match status" value="2"/>
</dbReference>
<dbReference type="EMBL" id="CAPB01000035">
    <property type="protein sequence ID" value="CCO94882.1"/>
    <property type="molecule type" value="Genomic_DNA"/>
</dbReference>
<dbReference type="RefSeq" id="WP_004159689.1">
    <property type="nucleotide sequence ID" value="NZ_BAYW01000010.1"/>
</dbReference>
<evidence type="ECO:0000256" key="16">
    <source>
        <dbReference type="SAM" id="Phobius"/>
    </source>
</evidence>
<evidence type="ECO:0000256" key="6">
    <source>
        <dbReference type="ARBA" id="ARBA00022519"/>
    </source>
</evidence>
<evidence type="ECO:0000256" key="11">
    <source>
        <dbReference type="ARBA" id="ARBA00022989"/>
    </source>
</evidence>
<evidence type="ECO:0000256" key="13">
    <source>
        <dbReference type="ARBA" id="ARBA00030750"/>
    </source>
</evidence>
<dbReference type="InterPro" id="IPR003004">
    <property type="entry name" value="GspF/PilC"/>
</dbReference>
<keyword evidence="4 14" id="KW-0813">Transport</keyword>
<comment type="function">
    <text evidence="1">Component of the type II secretion system inner membrane complex required for the energy-dependent secretion of extracellular factors such as proteases and toxins from the periplasm.</text>
</comment>
<dbReference type="InterPro" id="IPR011850">
    <property type="entry name" value="T2SS_GspF"/>
</dbReference>
<keyword evidence="7 14" id="KW-0812">Transmembrane</keyword>
<feature type="transmembrane region" description="Helical" evidence="16">
    <location>
        <begin position="168"/>
        <end position="189"/>
    </location>
</feature>
<keyword evidence="12 16" id="KW-0472">Membrane</keyword>
<keyword evidence="11 16" id="KW-1133">Transmembrane helix</keyword>
<keyword evidence="10" id="KW-0653">Protein transport</keyword>
<dbReference type="FunFam" id="1.20.81.30:FF:000001">
    <property type="entry name" value="Type II secretion system protein F"/>
    <property type="match status" value="2"/>
</dbReference>
<dbReference type="PRINTS" id="PR00812">
    <property type="entry name" value="BCTERIALGSPF"/>
</dbReference>
<feature type="compositionally biased region" description="Low complexity" evidence="15">
    <location>
        <begin position="50"/>
        <end position="61"/>
    </location>
</feature>
<evidence type="ECO:0000256" key="10">
    <source>
        <dbReference type="ARBA" id="ARBA00022927"/>
    </source>
</evidence>
<keyword evidence="5" id="KW-1003">Cell membrane</keyword>
<evidence type="ECO:0000256" key="9">
    <source>
        <dbReference type="ARBA" id="ARBA00022837"/>
    </source>
</evidence>
<evidence type="ECO:0000256" key="14">
    <source>
        <dbReference type="RuleBase" id="RU003923"/>
    </source>
</evidence>
<evidence type="ECO:0000313" key="19">
    <source>
        <dbReference type="Proteomes" id="UP000013111"/>
    </source>
</evidence>
<evidence type="ECO:0000256" key="15">
    <source>
        <dbReference type="SAM" id="MobiDB-lite"/>
    </source>
</evidence>
<dbReference type="InterPro" id="IPR001992">
    <property type="entry name" value="T2SS_GspF/T4SS_PilC_CS"/>
</dbReference>
<dbReference type="Pfam" id="PF00482">
    <property type="entry name" value="T2SSF"/>
    <property type="match status" value="2"/>
</dbReference>
<dbReference type="GO" id="GO:0046872">
    <property type="term" value="F:metal ion binding"/>
    <property type="evidence" value="ECO:0007669"/>
    <property type="project" value="UniProtKB-KW"/>
</dbReference>
<gene>
    <name evidence="18" type="primary">outF</name>
    <name evidence="18" type="ORF">BN437_2972</name>
</gene>
<dbReference type="NCBIfam" id="TIGR02120">
    <property type="entry name" value="GspF"/>
    <property type="match status" value="1"/>
</dbReference>
<name>A0A831A444_ERWAM</name>
<dbReference type="PANTHER" id="PTHR30012:SF0">
    <property type="entry name" value="TYPE II SECRETION SYSTEM PROTEIN F-RELATED"/>
    <property type="match status" value="1"/>
</dbReference>
<keyword evidence="6" id="KW-0997">Cell inner membrane</keyword>
<evidence type="ECO:0000256" key="7">
    <source>
        <dbReference type="ARBA" id="ARBA00022692"/>
    </source>
</evidence>
<reference evidence="18 19" key="2">
    <citation type="submission" date="2013-04" db="EMBL/GenBank/DDBJ databases">
        <title>Comparative genomics of 12 strains of Erwinia amylovora identifies a pan-genome with a large conserved core and provides insights into host specificity.</title>
        <authorList>
            <person name="Mann R.A."/>
            <person name="Smits T.H.M."/>
            <person name="Buehlmann A."/>
            <person name="Blom J."/>
            <person name="Goesmann A."/>
            <person name="Frey J.E."/>
            <person name="Plummer K.M."/>
            <person name="Beer S.V."/>
            <person name="Luck J."/>
            <person name="Duffy B."/>
            <person name="Rodoni B."/>
        </authorList>
    </citation>
    <scope>NUCLEOTIDE SEQUENCE [LARGE SCALE GENOMIC DNA]</scope>
    <source>
        <strain evidence="19">CFBP 1232</strain>
    </source>
</reference>
<evidence type="ECO:0000256" key="12">
    <source>
        <dbReference type="ARBA" id="ARBA00023136"/>
    </source>
</evidence>
<protein>
    <recommendedName>
        <fullName evidence="13">General secretion pathway protein F</fullName>
    </recommendedName>
</protein>
<evidence type="ECO:0000256" key="2">
    <source>
        <dbReference type="ARBA" id="ARBA00004429"/>
    </source>
</evidence>
<accession>A0A831A444</accession>
<feature type="transmembrane region" description="Helical" evidence="16">
    <location>
        <begin position="219"/>
        <end position="239"/>
    </location>
</feature>
<dbReference type="GO" id="GO:0015627">
    <property type="term" value="C:type II protein secretion system complex"/>
    <property type="evidence" value="ECO:0007669"/>
    <property type="project" value="InterPro"/>
</dbReference>
<organism evidence="18 19">
    <name type="scientific">Erwinia amylovora NBRC 12687 = CFBP 1232</name>
    <dbReference type="NCBI Taxonomy" id="1219359"/>
    <lineage>
        <taxon>Bacteria</taxon>
        <taxon>Pseudomonadati</taxon>
        <taxon>Pseudomonadota</taxon>
        <taxon>Gammaproteobacteria</taxon>
        <taxon>Enterobacterales</taxon>
        <taxon>Erwiniaceae</taxon>
        <taxon>Erwinia</taxon>
    </lineage>
</organism>
<dbReference type="AlphaFoldDB" id="A0A831A444"/>
<keyword evidence="8" id="KW-0479">Metal-binding</keyword>
<evidence type="ECO:0000256" key="5">
    <source>
        <dbReference type="ARBA" id="ARBA00022475"/>
    </source>
</evidence>